<sequence length="139" mass="16364">MDMLHEILSPNRDFPILHHIFTKTPQYKDLFTKTFPWAYHLKDHNSRTLHQALLAAGPEVMNDHEIFFASLSDNQIQTKDPITTLYPFATMAVGEHADLDKCFYLLRRQPSVLERRSRSESICRRKRRKLNVDSHGMQK</sequence>
<name>A0AAD3CQ88_9STRA</name>
<dbReference type="EMBL" id="BLLK01000038">
    <property type="protein sequence ID" value="GFH49888.1"/>
    <property type="molecule type" value="Genomic_DNA"/>
</dbReference>
<evidence type="ECO:0000313" key="2">
    <source>
        <dbReference type="Proteomes" id="UP001054902"/>
    </source>
</evidence>
<proteinExistence type="predicted"/>
<dbReference type="AlphaFoldDB" id="A0AAD3CQ88"/>
<evidence type="ECO:0000313" key="1">
    <source>
        <dbReference type="EMBL" id="GFH49888.1"/>
    </source>
</evidence>
<accession>A0AAD3CQ88</accession>
<organism evidence="1 2">
    <name type="scientific">Chaetoceros tenuissimus</name>
    <dbReference type="NCBI Taxonomy" id="426638"/>
    <lineage>
        <taxon>Eukaryota</taxon>
        <taxon>Sar</taxon>
        <taxon>Stramenopiles</taxon>
        <taxon>Ochrophyta</taxon>
        <taxon>Bacillariophyta</taxon>
        <taxon>Coscinodiscophyceae</taxon>
        <taxon>Chaetocerotophycidae</taxon>
        <taxon>Chaetocerotales</taxon>
        <taxon>Chaetocerotaceae</taxon>
        <taxon>Chaetoceros</taxon>
    </lineage>
</organism>
<protein>
    <submittedName>
        <fullName evidence="1">Uncharacterized protein</fullName>
    </submittedName>
</protein>
<gene>
    <name evidence="1" type="ORF">CTEN210_06364</name>
</gene>
<keyword evidence="2" id="KW-1185">Reference proteome</keyword>
<dbReference type="Proteomes" id="UP001054902">
    <property type="component" value="Unassembled WGS sequence"/>
</dbReference>
<reference evidence="1 2" key="1">
    <citation type="journal article" date="2021" name="Sci. Rep.">
        <title>The genome of the diatom Chaetoceros tenuissimus carries an ancient integrated fragment of an extant virus.</title>
        <authorList>
            <person name="Hongo Y."/>
            <person name="Kimura K."/>
            <person name="Takaki Y."/>
            <person name="Yoshida Y."/>
            <person name="Baba S."/>
            <person name="Kobayashi G."/>
            <person name="Nagasaki K."/>
            <person name="Hano T."/>
            <person name="Tomaru Y."/>
        </authorList>
    </citation>
    <scope>NUCLEOTIDE SEQUENCE [LARGE SCALE GENOMIC DNA]</scope>
    <source>
        <strain evidence="1 2">NIES-3715</strain>
    </source>
</reference>
<comment type="caution">
    <text evidence="1">The sequence shown here is derived from an EMBL/GenBank/DDBJ whole genome shotgun (WGS) entry which is preliminary data.</text>
</comment>